<name>A0A4S5ECQ0_9ACTN</name>
<evidence type="ECO:0000313" key="2">
    <source>
        <dbReference type="EMBL" id="THJ69607.1"/>
    </source>
</evidence>
<feature type="compositionally biased region" description="Pro residues" evidence="1">
    <location>
        <begin position="49"/>
        <end position="59"/>
    </location>
</feature>
<feature type="region of interest" description="Disordered" evidence="1">
    <location>
        <begin position="26"/>
        <end position="59"/>
    </location>
</feature>
<dbReference type="EMBL" id="SSXH01000445">
    <property type="protein sequence ID" value="THJ69607.1"/>
    <property type="molecule type" value="Genomic_DNA"/>
</dbReference>
<evidence type="ECO:0000256" key="1">
    <source>
        <dbReference type="SAM" id="MobiDB-lite"/>
    </source>
</evidence>
<dbReference type="AlphaFoldDB" id="A0A4S5ECQ0"/>
<sequence length="59" mass="5979">MNRNPAIHRHPSGDIDIAVVEVTAAPEPGHVAAPAHPGQPPALTVAHDSPPPPSVEPGT</sequence>
<dbReference type="OrthoDB" id="3218478at2"/>
<dbReference type="RefSeq" id="WP_136448831.1">
    <property type="nucleotide sequence ID" value="NZ_CADCWT010000058.1"/>
</dbReference>
<comment type="caution">
    <text evidence="2">The sequence shown here is derived from an EMBL/GenBank/DDBJ whole genome shotgun (WGS) entry which is preliminary data.</text>
</comment>
<keyword evidence="3" id="KW-1185">Reference proteome</keyword>
<gene>
    <name evidence="2" type="ORF">E7Y31_16120</name>
</gene>
<dbReference type="Proteomes" id="UP000305282">
    <property type="component" value="Unassembled WGS sequence"/>
</dbReference>
<proteinExistence type="predicted"/>
<accession>A0A4S5ECQ0</accession>
<evidence type="ECO:0000313" key="3">
    <source>
        <dbReference type="Proteomes" id="UP000305282"/>
    </source>
</evidence>
<reference evidence="2 3" key="1">
    <citation type="submission" date="2019-04" db="EMBL/GenBank/DDBJ databases">
        <title>Draft genome sequences for three unisolated Alnus-infective Frankia Sp+ strains, AgTrS, AiOr and AvVan, the first sequenced Frankia strains able to sporulate in-planta.</title>
        <authorList>
            <person name="Bethencourt L."/>
            <person name="Vautrin F."/>
            <person name="Taib N."/>
            <person name="Dubost A."/>
            <person name="Castro-Garcia L."/>
            <person name="Imbaud O."/>
            <person name="Abrouk D."/>
            <person name="Fournier P."/>
            <person name="Briolay J."/>
            <person name="Nguyen A."/>
            <person name="Normand P."/>
            <person name="Fernandez M.P."/>
            <person name="Brochier-Armanet C."/>
            <person name="Herrera-Belaroussi A."/>
        </authorList>
    </citation>
    <scope>NUCLEOTIDE SEQUENCE [LARGE SCALE GENOMIC DNA]</scope>
    <source>
        <strain evidence="2 3">AvVan</strain>
    </source>
</reference>
<protein>
    <submittedName>
        <fullName evidence="2">Uncharacterized protein</fullName>
    </submittedName>
</protein>
<organism evidence="2 3">
    <name type="scientific">Candidatus Frankia alpina</name>
    <dbReference type="NCBI Taxonomy" id="2699483"/>
    <lineage>
        <taxon>Bacteria</taxon>
        <taxon>Bacillati</taxon>
        <taxon>Actinomycetota</taxon>
        <taxon>Actinomycetes</taxon>
        <taxon>Frankiales</taxon>
        <taxon>Frankiaceae</taxon>
        <taxon>Frankia</taxon>
    </lineage>
</organism>